<dbReference type="InterPro" id="IPR054708">
    <property type="entry name" value="MTPAP-like_central"/>
</dbReference>
<dbReference type="Gene3D" id="3.30.460.10">
    <property type="entry name" value="Beta Polymerase, domain 2"/>
    <property type="match status" value="1"/>
</dbReference>
<evidence type="ECO:0000313" key="4">
    <source>
        <dbReference type="Proteomes" id="UP000815325"/>
    </source>
</evidence>
<evidence type="ECO:0000259" key="2">
    <source>
        <dbReference type="Pfam" id="PF22600"/>
    </source>
</evidence>
<dbReference type="Proteomes" id="UP000815325">
    <property type="component" value="Unassembled WGS sequence"/>
</dbReference>
<evidence type="ECO:0000256" key="1">
    <source>
        <dbReference type="SAM" id="SignalP"/>
    </source>
</evidence>
<dbReference type="EMBL" id="MU069991">
    <property type="protein sequence ID" value="KAF5830956.1"/>
    <property type="molecule type" value="Genomic_DNA"/>
</dbReference>
<comment type="caution">
    <text evidence="3">The sequence shown here is derived from an EMBL/GenBank/DDBJ whole genome shotgun (WGS) entry which is preliminary data.</text>
</comment>
<reference evidence="3" key="1">
    <citation type="submission" date="2017-08" db="EMBL/GenBank/DDBJ databases">
        <authorList>
            <person name="Polle J.E."/>
            <person name="Barry K."/>
            <person name="Cushman J."/>
            <person name="Schmutz J."/>
            <person name="Tran D."/>
            <person name="Hathwaick L.T."/>
            <person name="Yim W.C."/>
            <person name="Jenkins J."/>
            <person name="Mckie-Krisberg Z.M."/>
            <person name="Prochnik S."/>
            <person name="Lindquist E."/>
            <person name="Dockter R.B."/>
            <person name="Adam C."/>
            <person name="Molina H."/>
            <person name="Bunkerborg J."/>
            <person name="Jin E."/>
            <person name="Buchheim M."/>
            <person name="Magnuson J."/>
        </authorList>
    </citation>
    <scope>NUCLEOTIDE SEQUENCE</scope>
    <source>
        <strain evidence="3">CCAP 19/18</strain>
    </source>
</reference>
<dbReference type="Pfam" id="PF22600">
    <property type="entry name" value="MTPAP-like_central"/>
    <property type="match status" value="1"/>
</dbReference>
<keyword evidence="1" id="KW-0732">Signal</keyword>
<proteinExistence type="predicted"/>
<sequence>MFTLPAVTNILLLMGFVHFHIACSDLDLALKGYVHVAFLTKSALKQVAPNLAPGQEWVGLNSLDQGTRAQLLRQAANLLVSHGITRRDRLQYILHARVPLIKFRDARYGIDCDLSIGGDGTEYKAQFFKHVGEVNDAFAPLYCIIKLWMKAHLMNDGSTGTFNSHCLALLTVFYLQSCKPPLLPPLYTLLFRDRPDPSQLRLLAEGAQYNRDQAMEVSRQRSSAARRQFNSQPNMLALDLAGFVDFMGDVLKQALSAANSTVRLSTWYAEQQLVPPPAGLKAYYLTVEEPFDASDNCARTFGSKVRVLCRLEGLLFHSSRGEVP</sequence>
<gene>
    <name evidence="3" type="ORF">DUNSADRAFT_13813</name>
</gene>
<evidence type="ECO:0000313" key="3">
    <source>
        <dbReference type="EMBL" id="KAF5830956.1"/>
    </source>
</evidence>
<dbReference type="PANTHER" id="PTHR12271">
    <property type="entry name" value="POLY A POLYMERASE CID PAP -RELATED"/>
    <property type="match status" value="1"/>
</dbReference>
<dbReference type="SUPFAM" id="SSF81631">
    <property type="entry name" value="PAP/OAS1 substrate-binding domain"/>
    <property type="match status" value="1"/>
</dbReference>
<keyword evidence="4" id="KW-1185">Reference proteome</keyword>
<protein>
    <recommendedName>
        <fullName evidence="2">Poly(A) RNA polymerase mitochondrial-like central palm domain-containing protein</fullName>
    </recommendedName>
</protein>
<feature type="signal peptide" evidence="1">
    <location>
        <begin position="1"/>
        <end position="22"/>
    </location>
</feature>
<accession>A0ABQ7G8L8</accession>
<feature type="chain" id="PRO_5047128925" description="Poly(A) RNA polymerase mitochondrial-like central palm domain-containing protein" evidence="1">
    <location>
        <begin position="23"/>
        <end position="324"/>
    </location>
</feature>
<name>A0ABQ7G8L8_DUNSA</name>
<feature type="domain" description="Poly(A) RNA polymerase mitochondrial-like central palm" evidence="2">
    <location>
        <begin position="20"/>
        <end position="119"/>
    </location>
</feature>
<dbReference type="Gene3D" id="1.10.1410.10">
    <property type="match status" value="1"/>
</dbReference>
<dbReference type="InterPro" id="IPR043519">
    <property type="entry name" value="NT_sf"/>
</dbReference>
<organism evidence="3 4">
    <name type="scientific">Dunaliella salina</name>
    <name type="common">Green alga</name>
    <name type="synonym">Protococcus salinus</name>
    <dbReference type="NCBI Taxonomy" id="3046"/>
    <lineage>
        <taxon>Eukaryota</taxon>
        <taxon>Viridiplantae</taxon>
        <taxon>Chlorophyta</taxon>
        <taxon>core chlorophytes</taxon>
        <taxon>Chlorophyceae</taxon>
        <taxon>CS clade</taxon>
        <taxon>Chlamydomonadales</taxon>
        <taxon>Dunaliellaceae</taxon>
        <taxon>Dunaliella</taxon>
    </lineage>
</organism>
<dbReference type="SUPFAM" id="SSF81301">
    <property type="entry name" value="Nucleotidyltransferase"/>
    <property type="match status" value="1"/>
</dbReference>
<dbReference type="PANTHER" id="PTHR12271:SF123">
    <property type="entry name" value="PROTEIN HESO1"/>
    <property type="match status" value="1"/>
</dbReference>